<keyword evidence="2" id="KW-0805">Transcription regulation</keyword>
<dbReference type="Gene3D" id="1.10.10.10">
    <property type="entry name" value="Winged helix-like DNA-binding domain superfamily/Winged helix DNA-binding domain"/>
    <property type="match status" value="1"/>
</dbReference>
<dbReference type="Proteomes" id="UP000477782">
    <property type="component" value="Unassembled WGS sequence"/>
</dbReference>
<dbReference type="GO" id="GO:0003677">
    <property type="term" value="F:DNA binding"/>
    <property type="evidence" value="ECO:0007669"/>
    <property type="project" value="UniProtKB-KW"/>
</dbReference>
<dbReference type="EMBL" id="JAAIVJ010000008">
    <property type="protein sequence ID" value="NEY91328.1"/>
    <property type="molecule type" value="Genomic_DNA"/>
</dbReference>
<evidence type="ECO:0000256" key="4">
    <source>
        <dbReference type="ARBA" id="ARBA00023163"/>
    </source>
</evidence>
<comment type="similarity">
    <text evidence="1">Belongs to the LysR transcriptional regulatory family.</text>
</comment>
<keyword evidence="4" id="KW-0804">Transcription</keyword>
<dbReference type="AlphaFoldDB" id="A0A6M0QV14"/>
<comment type="caution">
    <text evidence="6">The sequence shown here is derived from an EMBL/GenBank/DDBJ whole genome shotgun (WGS) entry which is preliminary data.</text>
</comment>
<sequence length="307" mass="33118">MIRLEALRVFVEVAEQGNIKDAADKLFRTPSAVSMTLKQIEDRLGCALFETDRKSSLTEMGQFLQAQAQGLLRDYDRAMERIEAQAKARSGRLRLASVPSVAAILLPGFLQGFLRERPDLEIDLVDTDSSDVRHLVESGQVDLGIAGIGPARPGLGCEPIFRDPFRLVLHADHPLAARGGTLDWSDLAGEALILNEAARHLPSAAFQDLASEARFSVRNVTSLVAMVGAGMGVTLLPALATVALPPSLTVRPLQDPACLRTVGLMWREGRVPSPVAARFRSAFAAAARQKAGEFGLETVGERFASQI</sequence>
<dbReference type="Pfam" id="PF03466">
    <property type="entry name" value="LysR_substrate"/>
    <property type="match status" value="1"/>
</dbReference>
<dbReference type="PANTHER" id="PTHR30346">
    <property type="entry name" value="TRANSCRIPTIONAL DUAL REGULATOR HCAR-RELATED"/>
    <property type="match status" value="1"/>
</dbReference>
<dbReference type="InterPro" id="IPR005119">
    <property type="entry name" value="LysR_subst-bd"/>
</dbReference>
<reference evidence="6 7" key="1">
    <citation type="submission" date="2020-02" db="EMBL/GenBank/DDBJ databases">
        <authorList>
            <person name="Chen W.-M."/>
        </authorList>
    </citation>
    <scope>NUCLEOTIDE SEQUENCE [LARGE SCALE GENOMIC DNA]</scope>
    <source>
        <strain evidence="6 7">KMS-5</strain>
    </source>
</reference>
<dbReference type="RefSeq" id="WP_164626641.1">
    <property type="nucleotide sequence ID" value="NZ_JAAIVJ010000008.1"/>
</dbReference>
<dbReference type="CDD" id="cd08440">
    <property type="entry name" value="PBP2_LTTR_like_4"/>
    <property type="match status" value="1"/>
</dbReference>
<accession>A0A6M0QV14</accession>
<evidence type="ECO:0000256" key="1">
    <source>
        <dbReference type="ARBA" id="ARBA00009437"/>
    </source>
</evidence>
<dbReference type="Pfam" id="PF00126">
    <property type="entry name" value="HTH_1"/>
    <property type="match status" value="1"/>
</dbReference>
<proteinExistence type="inferred from homology"/>
<name>A0A6M0QV14_9RHOB</name>
<dbReference type="PANTHER" id="PTHR30346:SF28">
    <property type="entry name" value="HTH-TYPE TRANSCRIPTIONAL REGULATOR CYNR"/>
    <property type="match status" value="1"/>
</dbReference>
<protein>
    <submittedName>
        <fullName evidence="6">LysR family transcriptional regulator</fullName>
    </submittedName>
</protein>
<keyword evidence="3" id="KW-0238">DNA-binding</keyword>
<evidence type="ECO:0000313" key="7">
    <source>
        <dbReference type="Proteomes" id="UP000477782"/>
    </source>
</evidence>
<gene>
    <name evidence="6" type="ORF">G4Z14_13570</name>
</gene>
<dbReference type="InterPro" id="IPR036390">
    <property type="entry name" value="WH_DNA-bd_sf"/>
</dbReference>
<feature type="domain" description="HTH lysR-type" evidence="5">
    <location>
        <begin position="2"/>
        <end position="58"/>
    </location>
</feature>
<dbReference type="InterPro" id="IPR000847">
    <property type="entry name" value="LysR_HTH_N"/>
</dbReference>
<organism evidence="6 7">
    <name type="scientific">Tabrizicola oligotrophica</name>
    <dbReference type="NCBI Taxonomy" id="2710650"/>
    <lineage>
        <taxon>Bacteria</taxon>
        <taxon>Pseudomonadati</taxon>
        <taxon>Pseudomonadota</taxon>
        <taxon>Alphaproteobacteria</taxon>
        <taxon>Rhodobacterales</taxon>
        <taxon>Paracoccaceae</taxon>
        <taxon>Tabrizicola</taxon>
    </lineage>
</organism>
<dbReference type="InterPro" id="IPR036388">
    <property type="entry name" value="WH-like_DNA-bd_sf"/>
</dbReference>
<evidence type="ECO:0000259" key="5">
    <source>
        <dbReference type="PROSITE" id="PS50931"/>
    </source>
</evidence>
<dbReference type="GO" id="GO:0032993">
    <property type="term" value="C:protein-DNA complex"/>
    <property type="evidence" value="ECO:0007669"/>
    <property type="project" value="TreeGrafter"/>
</dbReference>
<dbReference type="PROSITE" id="PS50931">
    <property type="entry name" value="HTH_LYSR"/>
    <property type="match status" value="1"/>
</dbReference>
<dbReference type="Gene3D" id="3.40.190.10">
    <property type="entry name" value="Periplasmic binding protein-like II"/>
    <property type="match status" value="2"/>
</dbReference>
<evidence type="ECO:0000256" key="3">
    <source>
        <dbReference type="ARBA" id="ARBA00023125"/>
    </source>
</evidence>
<dbReference type="SUPFAM" id="SSF46785">
    <property type="entry name" value="Winged helix' DNA-binding domain"/>
    <property type="match status" value="1"/>
</dbReference>
<keyword evidence="7" id="KW-1185">Reference proteome</keyword>
<dbReference type="GO" id="GO:0003700">
    <property type="term" value="F:DNA-binding transcription factor activity"/>
    <property type="evidence" value="ECO:0007669"/>
    <property type="project" value="InterPro"/>
</dbReference>
<evidence type="ECO:0000256" key="2">
    <source>
        <dbReference type="ARBA" id="ARBA00023015"/>
    </source>
</evidence>
<dbReference type="SUPFAM" id="SSF53850">
    <property type="entry name" value="Periplasmic binding protein-like II"/>
    <property type="match status" value="1"/>
</dbReference>
<evidence type="ECO:0000313" key="6">
    <source>
        <dbReference type="EMBL" id="NEY91328.1"/>
    </source>
</evidence>